<sequence length="122" mass="13353">MTAADMADQMLNVNDIASDAAIERSALERKVKDKIGKSVTLDTGMAVIEVLQSVTSLVAPALLLKVHGGAGAVLIHDESAELINRVKTGPDESQNFQILFLKEGQNCRFYGRPSVWFFRFSE</sequence>
<dbReference type="Proteomes" id="UP001610563">
    <property type="component" value="Unassembled WGS sequence"/>
</dbReference>
<keyword evidence="2" id="KW-1185">Reference proteome</keyword>
<proteinExistence type="predicted"/>
<gene>
    <name evidence="1" type="ORF">BJX66DRAFT_303047</name>
</gene>
<organism evidence="1 2">
    <name type="scientific">Aspergillus keveii</name>
    <dbReference type="NCBI Taxonomy" id="714993"/>
    <lineage>
        <taxon>Eukaryota</taxon>
        <taxon>Fungi</taxon>
        <taxon>Dikarya</taxon>
        <taxon>Ascomycota</taxon>
        <taxon>Pezizomycotina</taxon>
        <taxon>Eurotiomycetes</taxon>
        <taxon>Eurotiomycetidae</taxon>
        <taxon>Eurotiales</taxon>
        <taxon>Aspergillaceae</taxon>
        <taxon>Aspergillus</taxon>
        <taxon>Aspergillus subgen. Nidulantes</taxon>
    </lineage>
</organism>
<evidence type="ECO:0000313" key="1">
    <source>
        <dbReference type="EMBL" id="KAL2794915.1"/>
    </source>
</evidence>
<dbReference type="EMBL" id="JBFTWV010000040">
    <property type="protein sequence ID" value="KAL2794915.1"/>
    <property type="molecule type" value="Genomic_DNA"/>
</dbReference>
<accession>A0ABR4G7B9</accession>
<comment type="caution">
    <text evidence="1">The sequence shown here is derived from an EMBL/GenBank/DDBJ whole genome shotgun (WGS) entry which is preliminary data.</text>
</comment>
<protein>
    <submittedName>
        <fullName evidence="1">Uncharacterized protein</fullName>
    </submittedName>
</protein>
<name>A0ABR4G7B9_9EURO</name>
<reference evidence="1 2" key="1">
    <citation type="submission" date="2024-07" db="EMBL/GenBank/DDBJ databases">
        <title>Section-level genome sequencing and comparative genomics of Aspergillus sections Usti and Cavernicolus.</title>
        <authorList>
            <consortium name="Lawrence Berkeley National Laboratory"/>
            <person name="Nybo J.L."/>
            <person name="Vesth T.C."/>
            <person name="Theobald S."/>
            <person name="Frisvad J.C."/>
            <person name="Larsen T.O."/>
            <person name="Kjaerboelling I."/>
            <person name="Rothschild-Mancinelli K."/>
            <person name="Lyhne E.K."/>
            <person name="Kogle M.E."/>
            <person name="Barry K."/>
            <person name="Clum A."/>
            <person name="Na H."/>
            <person name="Ledsgaard L."/>
            <person name="Lin J."/>
            <person name="Lipzen A."/>
            <person name="Kuo A."/>
            <person name="Riley R."/>
            <person name="Mondo S."/>
            <person name="Labutti K."/>
            <person name="Haridas S."/>
            <person name="Pangalinan J."/>
            <person name="Salamov A.A."/>
            <person name="Simmons B.A."/>
            <person name="Magnuson J.K."/>
            <person name="Chen J."/>
            <person name="Drula E."/>
            <person name="Henrissat B."/>
            <person name="Wiebenga A."/>
            <person name="Lubbers R.J."/>
            <person name="Gomes A.C."/>
            <person name="Makela M.R."/>
            <person name="Stajich J."/>
            <person name="Grigoriev I.V."/>
            <person name="Mortensen U.H."/>
            <person name="De Vries R.P."/>
            <person name="Baker S.E."/>
            <person name="Andersen M.R."/>
        </authorList>
    </citation>
    <scope>NUCLEOTIDE SEQUENCE [LARGE SCALE GENOMIC DNA]</scope>
    <source>
        <strain evidence="1 2">CBS 209.92</strain>
    </source>
</reference>
<evidence type="ECO:0000313" key="2">
    <source>
        <dbReference type="Proteomes" id="UP001610563"/>
    </source>
</evidence>